<proteinExistence type="predicted"/>
<dbReference type="AlphaFoldDB" id="A0A060NPB0"/>
<evidence type="ECO:0000313" key="2">
    <source>
        <dbReference type="Proteomes" id="UP000067461"/>
    </source>
</evidence>
<evidence type="ECO:0008006" key="3">
    <source>
        <dbReference type="Google" id="ProtNLM"/>
    </source>
</evidence>
<organism evidence="1 2">
    <name type="scientific">Serpentinimonas raichei</name>
    <dbReference type="NCBI Taxonomy" id="1458425"/>
    <lineage>
        <taxon>Bacteria</taxon>
        <taxon>Pseudomonadati</taxon>
        <taxon>Pseudomonadota</taxon>
        <taxon>Betaproteobacteria</taxon>
        <taxon>Burkholderiales</taxon>
        <taxon>Comamonadaceae</taxon>
        <taxon>Serpentinimonas</taxon>
    </lineage>
</organism>
<keyword evidence="2" id="KW-1185">Reference proteome</keyword>
<evidence type="ECO:0000313" key="1">
    <source>
        <dbReference type="EMBL" id="BAO81328.1"/>
    </source>
</evidence>
<accession>A0A060NPB0</accession>
<dbReference type="OrthoDB" id="6009779at2"/>
<dbReference type="RefSeq" id="WP_045531806.1">
    <property type="nucleotide sequence ID" value="NZ_AP014568.1"/>
</dbReference>
<gene>
    <name evidence="1" type="ORF">SRAA_1474</name>
</gene>
<reference evidence="1 2" key="1">
    <citation type="journal article" date="2014" name="Nat. Commun.">
        <title>Physiological and genomic features of highly alkaliphilic hydrogen-utilizing Betaproteobacteria from a continental serpentinizing site.</title>
        <authorList>
            <person name="Suzuki S."/>
            <person name="Kuenen J.G."/>
            <person name="Schipper K."/>
            <person name="van der Velde S."/>
            <person name="Ishii S."/>
            <person name="Wu A."/>
            <person name="Sorokin D.Y."/>
            <person name="Tenney A."/>
            <person name="Meng X.Y."/>
            <person name="Morrill P.L."/>
            <person name="Kamagata Y."/>
            <person name="Muyzer G."/>
            <person name="Nealson K.H."/>
        </authorList>
    </citation>
    <scope>NUCLEOTIDE SEQUENCE [LARGE SCALE GENOMIC DNA]</scope>
    <source>
        <strain evidence="1 2">A1</strain>
    </source>
</reference>
<dbReference type="Gene3D" id="1.10.10.2830">
    <property type="match status" value="1"/>
</dbReference>
<name>A0A060NPB0_9BURK</name>
<sequence>MSRKHRGRFQGEPVTYPIPSPAGGVRLETFVPWTLVKRGVKQQIITPLDAPQAFQHEARRERQLRQRVPNTPLMRALGLAHHWQRLLDDGRFASVSEIAQAEGIDPTQVRRLLRLTLLAPQVIEQLVQSPNRALEHVLRRPWHSGWDEQMRGLALAAAPDPAGARPDL</sequence>
<dbReference type="Proteomes" id="UP000067461">
    <property type="component" value="Chromosome"/>
</dbReference>
<dbReference type="STRING" id="1458425.SRAA_1474"/>
<protein>
    <recommendedName>
        <fullName evidence="3">Bacteriophage-related protein</fullName>
    </recommendedName>
</protein>
<dbReference type="HOGENOM" id="CLU_132664_1_0_4"/>
<dbReference type="SUPFAM" id="SSF109709">
    <property type="entry name" value="KorB DNA-binding domain-like"/>
    <property type="match status" value="1"/>
</dbReference>
<dbReference type="EMBL" id="AP014568">
    <property type="protein sequence ID" value="BAO81328.1"/>
    <property type="molecule type" value="Genomic_DNA"/>
</dbReference>
<dbReference type="KEGG" id="cbaa:SRAA_1474"/>